<evidence type="ECO:0000256" key="13">
    <source>
        <dbReference type="ARBA" id="ARBA00048988"/>
    </source>
</evidence>
<dbReference type="Pfam" id="PF13361">
    <property type="entry name" value="UvrD_C"/>
    <property type="match status" value="2"/>
</dbReference>
<evidence type="ECO:0000256" key="3">
    <source>
        <dbReference type="ARBA" id="ARBA00022763"/>
    </source>
</evidence>
<dbReference type="GO" id="GO:0004527">
    <property type="term" value="F:exonuclease activity"/>
    <property type="evidence" value="ECO:0007669"/>
    <property type="project" value="UniProtKB-KW"/>
</dbReference>
<evidence type="ECO:0000256" key="2">
    <source>
        <dbReference type="ARBA" id="ARBA00022741"/>
    </source>
</evidence>
<evidence type="ECO:0000256" key="14">
    <source>
        <dbReference type="PROSITE-ProRule" id="PRU00560"/>
    </source>
</evidence>
<dbReference type="Gene3D" id="1.10.3170.10">
    <property type="entry name" value="Recbcd, chain B, domain 2"/>
    <property type="match status" value="1"/>
</dbReference>
<feature type="binding site" evidence="14">
    <location>
        <begin position="7"/>
        <end position="14"/>
    </location>
    <ligand>
        <name>ATP</name>
        <dbReference type="ChEBI" id="CHEBI:30616"/>
    </ligand>
</feature>
<dbReference type="Pfam" id="PF00580">
    <property type="entry name" value="UvrD-helicase"/>
    <property type="match status" value="1"/>
</dbReference>
<protein>
    <recommendedName>
        <fullName evidence="12">DNA 3'-5' helicase</fullName>
        <ecNumber evidence="12">5.6.2.4</ecNumber>
    </recommendedName>
</protein>
<dbReference type="GO" id="GO:0000725">
    <property type="term" value="P:recombinational repair"/>
    <property type="evidence" value="ECO:0007669"/>
    <property type="project" value="TreeGrafter"/>
</dbReference>
<name>A0A940DPX3_9BACT</name>
<evidence type="ECO:0000256" key="12">
    <source>
        <dbReference type="ARBA" id="ARBA00034808"/>
    </source>
</evidence>
<evidence type="ECO:0000313" key="18">
    <source>
        <dbReference type="Proteomes" id="UP000725002"/>
    </source>
</evidence>
<evidence type="ECO:0000256" key="7">
    <source>
        <dbReference type="ARBA" id="ARBA00022840"/>
    </source>
</evidence>
<feature type="domain" description="UvrD-like helicase C-terminal" evidence="16">
    <location>
        <begin position="512"/>
        <end position="725"/>
    </location>
</feature>
<reference evidence="17" key="1">
    <citation type="submission" date="2020-10" db="EMBL/GenBank/DDBJ databases">
        <authorList>
            <person name="Gilroy R."/>
        </authorList>
    </citation>
    <scope>NUCLEOTIDE SEQUENCE</scope>
    <source>
        <strain evidence="17">G3-8215</strain>
    </source>
</reference>
<evidence type="ECO:0000259" key="15">
    <source>
        <dbReference type="PROSITE" id="PS51198"/>
    </source>
</evidence>
<evidence type="ECO:0000259" key="16">
    <source>
        <dbReference type="PROSITE" id="PS51217"/>
    </source>
</evidence>
<keyword evidence="7 14" id="KW-0067">ATP-binding</keyword>
<sequence length="1093" mass="121190">MIEIMKASAGSGKTFNLARKYITLLFKKQDRYAYRHILAVTFTNKATDEMKRRILKELYVLASSPEKSGYLKYFMVEGLPDGCHDGIPDDDLVKELPGKSGQKITLKSLSDCAGAILCSILHDYGAFSVSTIDRFFQQTLKAFSREIGQFASYQVELDKDSLVAESVDRVLDSLTESDRTMLDWLTESVMEQIETAGRYSLEKGLVSMAARLKSDEHRAMVEKLGIDENKVYSKEYLSSIRKVCSQVIRDFTESVRRAAKAALEVLRNASVDPGLSNRGFLKVLYDYSEVSASGQIVSPSESFLAKSSDHGQWFAKSKAKDLLPLVYPALETPLSELRSLFGMPFKTYNTAWILRRQLYSLGIAGELYKEFNALMKEKNVLSIDDSNTILKNIIDGSDAPFIYEKTGVRFENFLLDEFQDTSRIQWENFRPLLQNSESQNFDSLIVGDVKQSIYRWRGSDWNLFHHELQEEFRRCRNSGLDTNYRSLGGIVAFNNVFFPAVSSILDSQYSASDPESGEDCSIGAIYSDAAQKAVRSGVERGSVDIIFCERDREDAKVLETIKELEAKGIHKGDIAVLVRNNLSGAEIAAYLIDNGVDVLTDDSLKVKSSVTVRRLVSLLSYADNPDDTVGSYLASSLDISFLDEFHSLTDLCETLIRKVKAADPVSFESEVLYVQSFMDYVQDYAASDGNDLHGFLRAWADADPSISSPSVSDAVRIMTVHKSKGLDFPYVIFPYAENVTLFKAGNHWCVPDLEDTPMAGKAEGLYDVSLSSGSLSTLFDEDYLKELKLQYVDNLNTVYVAMTRASEGIVVISKAPSAAFMTRMSSGGAMSFSDFSQIFYWFAEQAASPAGVPSGTGSASVKMLRADAEDGSQRFSFGEIMPMEGKRKEDGSIPMPSGYPSWPLDGGNPDDGIFAGAEYGPVSVGERGRLKFSADAADFFSGDGKAGVSASHRLKGIVLHDILSHVIVPEDLRPAVDAALYDGDLDNAEAEEAFSLLSERIVSASSRDWFPPDPAKVATEVSLIDTDGSVFRPDRVVTDGDSVIIVDYKFGEPHRGYERQLARYASLYRRMGYSDVSAFLWYVFTDEVVLCSK</sequence>
<keyword evidence="2 14" id="KW-0547">Nucleotide-binding</keyword>
<keyword evidence="3" id="KW-0227">DNA damage</keyword>
<dbReference type="EMBL" id="JADILV010000012">
    <property type="protein sequence ID" value="MBO8482862.1"/>
    <property type="molecule type" value="Genomic_DNA"/>
</dbReference>
<dbReference type="GO" id="GO:0043138">
    <property type="term" value="F:3'-5' DNA helicase activity"/>
    <property type="evidence" value="ECO:0007669"/>
    <property type="project" value="UniProtKB-EC"/>
</dbReference>
<keyword evidence="10" id="KW-0413">Isomerase</keyword>
<dbReference type="AlphaFoldDB" id="A0A940DPX3"/>
<comment type="caution">
    <text evidence="17">The sequence shown here is derived from an EMBL/GenBank/DDBJ whole genome shotgun (WGS) entry which is preliminary data.</text>
</comment>
<evidence type="ECO:0000313" key="17">
    <source>
        <dbReference type="EMBL" id="MBO8482862.1"/>
    </source>
</evidence>
<dbReference type="Gene3D" id="3.90.320.10">
    <property type="match status" value="1"/>
</dbReference>
<dbReference type="Gene3D" id="3.40.50.300">
    <property type="entry name" value="P-loop containing nucleotide triphosphate hydrolases"/>
    <property type="match status" value="3"/>
</dbReference>
<dbReference type="InterPro" id="IPR027417">
    <property type="entry name" value="P-loop_NTPase"/>
</dbReference>
<comment type="catalytic activity">
    <reaction evidence="13">
        <text>ATP + H2O = ADP + phosphate + H(+)</text>
        <dbReference type="Rhea" id="RHEA:13065"/>
        <dbReference type="ChEBI" id="CHEBI:15377"/>
        <dbReference type="ChEBI" id="CHEBI:15378"/>
        <dbReference type="ChEBI" id="CHEBI:30616"/>
        <dbReference type="ChEBI" id="CHEBI:43474"/>
        <dbReference type="ChEBI" id="CHEBI:456216"/>
        <dbReference type="EC" id="5.6.2.4"/>
    </reaction>
</comment>
<keyword evidence="6" id="KW-0269">Exonuclease</keyword>
<dbReference type="InterPro" id="IPR014016">
    <property type="entry name" value="UvrD-like_ATP-bd"/>
</dbReference>
<keyword evidence="4 14" id="KW-0378">Hydrolase</keyword>
<evidence type="ECO:0000256" key="1">
    <source>
        <dbReference type="ARBA" id="ARBA00022722"/>
    </source>
</evidence>
<dbReference type="InterPro" id="IPR011604">
    <property type="entry name" value="PDDEXK-like_dom_sf"/>
</dbReference>
<keyword evidence="9" id="KW-0234">DNA repair</keyword>
<dbReference type="PROSITE" id="PS51198">
    <property type="entry name" value="UVRD_HELICASE_ATP_BIND"/>
    <property type="match status" value="1"/>
</dbReference>
<dbReference type="Proteomes" id="UP000725002">
    <property type="component" value="Unassembled WGS sequence"/>
</dbReference>
<evidence type="ECO:0000256" key="8">
    <source>
        <dbReference type="ARBA" id="ARBA00023125"/>
    </source>
</evidence>
<evidence type="ECO:0000256" key="4">
    <source>
        <dbReference type="ARBA" id="ARBA00022801"/>
    </source>
</evidence>
<organism evidence="17 18">
    <name type="scientific">Candidatus Cryptobacteroides avicola</name>
    <dbReference type="NCBI Taxonomy" id="2840757"/>
    <lineage>
        <taxon>Bacteria</taxon>
        <taxon>Pseudomonadati</taxon>
        <taxon>Bacteroidota</taxon>
        <taxon>Bacteroidia</taxon>
        <taxon>Bacteroidales</taxon>
        <taxon>Candidatus Cryptobacteroides</taxon>
    </lineage>
</organism>
<reference evidence="17" key="2">
    <citation type="journal article" date="2021" name="PeerJ">
        <title>Extensive microbial diversity within the chicken gut microbiome revealed by metagenomics and culture.</title>
        <authorList>
            <person name="Gilroy R."/>
            <person name="Ravi A."/>
            <person name="Getino M."/>
            <person name="Pursley I."/>
            <person name="Horton D.L."/>
            <person name="Alikhan N.F."/>
            <person name="Baker D."/>
            <person name="Gharbi K."/>
            <person name="Hall N."/>
            <person name="Watson M."/>
            <person name="Adriaenssens E.M."/>
            <person name="Foster-Nyarko E."/>
            <person name="Jarju S."/>
            <person name="Secka A."/>
            <person name="Antonio M."/>
            <person name="Oren A."/>
            <person name="Chaudhuri R.R."/>
            <person name="La Ragione R."/>
            <person name="Hildebrand F."/>
            <person name="Pallen M.J."/>
        </authorList>
    </citation>
    <scope>NUCLEOTIDE SEQUENCE</scope>
    <source>
        <strain evidence="17">G3-8215</strain>
    </source>
</reference>
<feature type="domain" description="UvrD-like helicase ATP-binding" evidence="15">
    <location>
        <begin position="1"/>
        <end position="487"/>
    </location>
</feature>
<evidence type="ECO:0000256" key="5">
    <source>
        <dbReference type="ARBA" id="ARBA00022806"/>
    </source>
</evidence>
<evidence type="ECO:0000256" key="10">
    <source>
        <dbReference type="ARBA" id="ARBA00023235"/>
    </source>
</evidence>
<dbReference type="PROSITE" id="PS51217">
    <property type="entry name" value="UVRD_HELICASE_CTER"/>
    <property type="match status" value="1"/>
</dbReference>
<keyword evidence="8" id="KW-0238">DNA-binding</keyword>
<comment type="catalytic activity">
    <reaction evidence="11">
        <text>Couples ATP hydrolysis with the unwinding of duplex DNA by translocating in the 3'-5' direction.</text>
        <dbReference type="EC" id="5.6.2.4"/>
    </reaction>
</comment>
<evidence type="ECO:0000256" key="6">
    <source>
        <dbReference type="ARBA" id="ARBA00022839"/>
    </source>
</evidence>
<dbReference type="InterPro" id="IPR014017">
    <property type="entry name" value="DNA_helicase_UvrD-like_C"/>
</dbReference>
<keyword evidence="5 14" id="KW-0347">Helicase</keyword>
<dbReference type="EC" id="5.6.2.4" evidence="12"/>
<evidence type="ECO:0000256" key="11">
    <source>
        <dbReference type="ARBA" id="ARBA00034617"/>
    </source>
</evidence>
<accession>A0A940DPX3</accession>
<evidence type="ECO:0000256" key="9">
    <source>
        <dbReference type="ARBA" id="ARBA00023204"/>
    </source>
</evidence>
<dbReference type="GO" id="GO:0003677">
    <property type="term" value="F:DNA binding"/>
    <property type="evidence" value="ECO:0007669"/>
    <property type="project" value="UniProtKB-KW"/>
</dbReference>
<dbReference type="GO" id="GO:0005829">
    <property type="term" value="C:cytosol"/>
    <property type="evidence" value="ECO:0007669"/>
    <property type="project" value="TreeGrafter"/>
</dbReference>
<gene>
    <name evidence="17" type="ORF">IAB75_01905</name>
</gene>
<proteinExistence type="predicted"/>
<dbReference type="SUPFAM" id="SSF52540">
    <property type="entry name" value="P-loop containing nucleoside triphosphate hydrolases"/>
    <property type="match status" value="1"/>
</dbReference>
<dbReference type="GO" id="GO:0005524">
    <property type="term" value="F:ATP binding"/>
    <property type="evidence" value="ECO:0007669"/>
    <property type="project" value="UniProtKB-UniRule"/>
</dbReference>
<dbReference type="InterPro" id="IPR000212">
    <property type="entry name" value="DNA_helicase_UvrD/REP"/>
</dbReference>
<keyword evidence="1" id="KW-0540">Nuclease</keyword>
<dbReference type="PANTHER" id="PTHR11070">
    <property type="entry name" value="UVRD / RECB / PCRA DNA HELICASE FAMILY MEMBER"/>
    <property type="match status" value="1"/>
</dbReference>
<dbReference type="PANTHER" id="PTHR11070:SF67">
    <property type="entry name" value="DNA 3'-5' HELICASE"/>
    <property type="match status" value="1"/>
</dbReference>